<dbReference type="EMBL" id="KN550685">
    <property type="protein sequence ID" value="KHJ93620.1"/>
    <property type="molecule type" value="Genomic_DNA"/>
</dbReference>
<dbReference type="AlphaFoldDB" id="A0A0B1TE37"/>
<organism evidence="2 3">
    <name type="scientific">Oesophagostomum dentatum</name>
    <name type="common">Nodular worm</name>
    <dbReference type="NCBI Taxonomy" id="61180"/>
    <lineage>
        <taxon>Eukaryota</taxon>
        <taxon>Metazoa</taxon>
        <taxon>Ecdysozoa</taxon>
        <taxon>Nematoda</taxon>
        <taxon>Chromadorea</taxon>
        <taxon>Rhabditida</taxon>
        <taxon>Rhabditina</taxon>
        <taxon>Rhabditomorpha</taxon>
        <taxon>Strongyloidea</taxon>
        <taxon>Strongylidae</taxon>
        <taxon>Oesophagostomum</taxon>
    </lineage>
</organism>
<feature type="domain" description="SCP" evidence="1">
    <location>
        <begin position="14"/>
        <end position="145"/>
    </location>
</feature>
<dbReference type="OrthoDB" id="5837771at2759"/>
<sequence length="145" mass="16089">MCPNTAEASTLTDALRIQFLDTHNVRRSQLAQGNIGDAGPNRKTKLPPAKNMRELIWDCTLEMEATNHVRACPVAAAGTSTNGENFHRVSSANLQYYRDGVKDAVVAWWKVYRFYSVPRQIYMATHSAASSYTQVCTTCSSTALQ</sequence>
<dbReference type="CDD" id="cd05380">
    <property type="entry name" value="CAP_euk"/>
    <property type="match status" value="1"/>
</dbReference>
<evidence type="ECO:0000259" key="1">
    <source>
        <dbReference type="SMART" id="SM00198"/>
    </source>
</evidence>
<proteinExistence type="predicted"/>
<dbReference type="Gene3D" id="3.40.33.10">
    <property type="entry name" value="CAP"/>
    <property type="match status" value="1"/>
</dbReference>
<dbReference type="SMART" id="SM00198">
    <property type="entry name" value="SCP"/>
    <property type="match status" value="1"/>
</dbReference>
<reference evidence="2 3" key="1">
    <citation type="submission" date="2014-03" db="EMBL/GenBank/DDBJ databases">
        <title>Draft genome of the hookworm Oesophagostomum dentatum.</title>
        <authorList>
            <person name="Mitreva M."/>
        </authorList>
    </citation>
    <scope>NUCLEOTIDE SEQUENCE [LARGE SCALE GENOMIC DNA]</scope>
    <source>
        <strain evidence="2 3">OD-Hann</strain>
    </source>
</reference>
<dbReference type="InterPro" id="IPR035940">
    <property type="entry name" value="CAP_sf"/>
</dbReference>
<dbReference type="InterPro" id="IPR014044">
    <property type="entry name" value="CAP_dom"/>
</dbReference>
<dbReference type="Pfam" id="PF00188">
    <property type="entry name" value="CAP"/>
    <property type="match status" value="1"/>
</dbReference>
<evidence type="ECO:0000313" key="3">
    <source>
        <dbReference type="Proteomes" id="UP000053660"/>
    </source>
</evidence>
<accession>A0A0B1TE37</accession>
<keyword evidence="3" id="KW-1185">Reference proteome</keyword>
<dbReference type="SUPFAM" id="SSF55797">
    <property type="entry name" value="PR-1-like"/>
    <property type="match status" value="1"/>
</dbReference>
<name>A0A0B1TE37_OESDE</name>
<dbReference type="Proteomes" id="UP000053660">
    <property type="component" value="Unassembled WGS sequence"/>
</dbReference>
<evidence type="ECO:0000313" key="2">
    <source>
        <dbReference type="EMBL" id="KHJ93620.1"/>
    </source>
</evidence>
<gene>
    <name evidence="2" type="ORF">OESDEN_06468</name>
</gene>
<protein>
    <submittedName>
        <fullName evidence="2">SCP-like protein</fullName>
    </submittedName>
</protein>